<gene>
    <name evidence="2" type="ORF">SAMN02983006_02676</name>
</gene>
<dbReference type="AlphaFoldDB" id="A0A1I4MPP0"/>
<feature type="transmembrane region" description="Helical" evidence="1">
    <location>
        <begin position="120"/>
        <end position="139"/>
    </location>
</feature>
<keyword evidence="1" id="KW-1133">Transmembrane helix</keyword>
<keyword evidence="1" id="KW-0472">Membrane</keyword>
<dbReference type="Proteomes" id="UP000199006">
    <property type="component" value="Unassembled WGS sequence"/>
</dbReference>
<keyword evidence="3" id="KW-1185">Reference proteome</keyword>
<dbReference type="RefSeq" id="WP_089862666.1">
    <property type="nucleotide sequence ID" value="NZ_FOTI01000057.1"/>
</dbReference>
<dbReference type="EMBL" id="FOTI01000057">
    <property type="protein sequence ID" value="SFM05261.1"/>
    <property type="molecule type" value="Genomic_DNA"/>
</dbReference>
<evidence type="ECO:0000313" key="3">
    <source>
        <dbReference type="Proteomes" id="UP000199006"/>
    </source>
</evidence>
<dbReference type="STRING" id="29563.SAMN02983006_02676"/>
<name>A0A1I4MPP0_9FIRM</name>
<sequence>MISKFLFTEELFSKHESQSRKDYILQYNKQNIILINSNNNIGYNQNRSKNKNAKEKSDQDIFIMLFMGLFIGLILVGLYLKYQTQINILLVSTLFITSTSLSAIYYITKRRINIDKHFKLNLIWIVVAAIFVPIILYYSSNPFYLNNINNINNKQILNVMETQGCGALLTEYGFNTFSF</sequence>
<feature type="transmembrane region" description="Helical" evidence="1">
    <location>
        <begin position="61"/>
        <end position="80"/>
    </location>
</feature>
<accession>A0A1I4MPP0</accession>
<protein>
    <submittedName>
        <fullName evidence="2">Uncharacterized protein</fullName>
    </submittedName>
</protein>
<evidence type="ECO:0000256" key="1">
    <source>
        <dbReference type="SAM" id="Phobius"/>
    </source>
</evidence>
<keyword evidence="1" id="KW-0812">Transmembrane</keyword>
<evidence type="ECO:0000313" key="2">
    <source>
        <dbReference type="EMBL" id="SFM05261.1"/>
    </source>
</evidence>
<feature type="transmembrane region" description="Helical" evidence="1">
    <location>
        <begin position="86"/>
        <end position="108"/>
    </location>
</feature>
<proteinExistence type="predicted"/>
<organism evidence="2 3">
    <name type="scientific">Halanaerobium salsuginis</name>
    <dbReference type="NCBI Taxonomy" id="29563"/>
    <lineage>
        <taxon>Bacteria</taxon>
        <taxon>Bacillati</taxon>
        <taxon>Bacillota</taxon>
        <taxon>Clostridia</taxon>
        <taxon>Halanaerobiales</taxon>
        <taxon>Halanaerobiaceae</taxon>
        <taxon>Halanaerobium</taxon>
    </lineage>
</organism>
<reference evidence="2 3" key="1">
    <citation type="submission" date="2016-10" db="EMBL/GenBank/DDBJ databases">
        <authorList>
            <person name="de Groot N.N."/>
        </authorList>
    </citation>
    <scope>NUCLEOTIDE SEQUENCE [LARGE SCALE GENOMIC DNA]</scope>
    <source>
        <strain evidence="2 3">ATCC 51327</strain>
    </source>
</reference>